<evidence type="ECO:0000313" key="12">
    <source>
        <dbReference type="EMBL" id="VYS68936.1"/>
    </source>
</evidence>
<evidence type="ECO:0000256" key="6">
    <source>
        <dbReference type="ARBA" id="ARBA00022786"/>
    </source>
</evidence>
<evidence type="ECO:0000259" key="11">
    <source>
        <dbReference type="PROSITE" id="PS50089"/>
    </source>
</evidence>
<evidence type="ECO:0000256" key="9">
    <source>
        <dbReference type="PROSITE-ProRule" id="PRU00175"/>
    </source>
</evidence>
<evidence type="ECO:0000256" key="8">
    <source>
        <dbReference type="ARBA" id="ARBA00024209"/>
    </source>
</evidence>
<reference evidence="12 13" key="1">
    <citation type="submission" date="2019-11" db="EMBL/GenBank/DDBJ databases">
        <authorList>
            <person name="Jiao W.-B."/>
            <person name="Schneeberger K."/>
        </authorList>
    </citation>
    <scope>NUCLEOTIDE SEQUENCE [LARGE SCALE GENOMIC DNA]</scope>
    <source>
        <strain evidence="13">cv. An-1</strain>
    </source>
</reference>
<proteinExistence type="inferred from homology"/>
<feature type="transmembrane region" description="Helical" evidence="10">
    <location>
        <begin position="12"/>
        <end position="30"/>
    </location>
</feature>
<keyword evidence="4" id="KW-0479">Metal-binding</keyword>
<dbReference type="PROSITE" id="PS50089">
    <property type="entry name" value="ZF_RING_2"/>
    <property type="match status" value="1"/>
</dbReference>
<evidence type="ECO:0000256" key="5">
    <source>
        <dbReference type="ARBA" id="ARBA00022771"/>
    </source>
</evidence>
<protein>
    <recommendedName>
        <fullName evidence="3">RING-type E3 ubiquitin transferase</fullName>
        <ecNumber evidence="3">2.3.2.27</ecNumber>
    </recommendedName>
</protein>
<evidence type="ECO:0000256" key="1">
    <source>
        <dbReference type="ARBA" id="ARBA00000900"/>
    </source>
</evidence>
<keyword evidence="6" id="KW-0833">Ubl conjugation pathway</keyword>
<dbReference type="PANTHER" id="PTHR14155:SF622">
    <property type="entry name" value="RING_U-BOX SUPERFAMILY PROTEIN"/>
    <property type="match status" value="1"/>
</dbReference>
<evidence type="ECO:0000256" key="2">
    <source>
        <dbReference type="ARBA" id="ARBA00004906"/>
    </source>
</evidence>
<dbReference type="ExpressionAtlas" id="A0A654G7H6">
    <property type="expression patterns" value="baseline and differential"/>
</dbReference>
<dbReference type="Pfam" id="PF13639">
    <property type="entry name" value="zf-RING_2"/>
    <property type="match status" value="1"/>
</dbReference>
<keyword evidence="7" id="KW-0862">Zinc</keyword>
<dbReference type="Proteomes" id="UP000426265">
    <property type="component" value="Unassembled WGS sequence"/>
</dbReference>
<dbReference type="SMART" id="SM00184">
    <property type="entry name" value="RING"/>
    <property type="match status" value="1"/>
</dbReference>
<keyword evidence="10" id="KW-0812">Transmembrane</keyword>
<dbReference type="SUPFAM" id="SSF101447">
    <property type="entry name" value="Formin homology 2 domain (FH2 domain)"/>
    <property type="match status" value="1"/>
</dbReference>
<gene>
    <name evidence="12" type="ORF">AN1_LOCUS24323</name>
</gene>
<sequence>MLPVIMIIGTVYIVYYTIVGFWVIVFIVLLCCRTPPPPPPPPPPQQDIETGHIPAINKTTVETIIKVEDVEEGDEGCCSICLEEFKIGHELMCIKKCRHVFHRFCILSWIDANRNCPICRCSVD</sequence>
<dbReference type="InterPro" id="IPR053238">
    <property type="entry name" value="RING-H2_zinc_finger"/>
</dbReference>
<keyword evidence="10" id="KW-0472">Membrane</keyword>
<evidence type="ECO:0000256" key="10">
    <source>
        <dbReference type="SAM" id="Phobius"/>
    </source>
</evidence>
<dbReference type="EMBL" id="CACRSJ010000110">
    <property type="protein sequence ID" value="VYS68936.1"/>
    <property type="molecule type" value="Genomic_DNA"/>
</dbReference>
<evidence type="ECO:0000256" key="7">
    <source>
        <dbReference type="ARBA" id="ARBA00022833"/>
    </source>
</evidence>
<comment type="similarity">
    <text evidence="8">Belongs to the RING-type zinc finger family. ATL subfamily.</text>
</comment>
<dbReference type="PANTHER" id="PTHR14155">
    <property type="entry name" value="RING FINGER DOMAIN-CONTAINING"/>
    <property type="match status" value="1"/>
</dbReference>
<accession>A0A654G7H6</accession>
<dbReference type="GO" id="GO:0008270">
    <property type="term" value="F:zinc ion binding"/>
    <property type="evidence" value="ECO:0007669"/>
    <property type="project" value="UniProtKB-KW"/>
</dbReference>
<evidence type="ECO:0000256" key="3">
    <source>
        <dbReference type="ARBA" id="ARBA00012483"/>
    </source>
</evidence>
<dbReference type="SUPFAM" id="SSF57850">
    <property type="entry name" value="RING/U-box"/>
    <property type="match status" value="1"/>
</dbReference>
<feature type="domain" description="RING-type" evidence="11">
    <location>
        <begin position="78"/>
        <end position="120"/>
    </location>
</feature>
<keyword evidence="10" id="KW-1133">Transmembrane helix</keyword>
<dbReference type="EC" id="2.3.2.27" evidence="3"/>
<dbReference type="Gene3D" id="3.30.40.10">
    <property type="entry name" value="Zinc/RING finger domain, C3HC4 (zinc finger)"/>
    <property type="match status" value="1"/>
</dbReference>
<name>A0A654G7H6_ARATH</name>
<evidence type="ECO:0000256" key="4">
    <source>
        <dbReference type="ARBA" id="ARBA00022723"/>
    </source>
</evidence>
<dbReference type="AlphaFoldDB" id="A0A654G7H6"/>
<comment type="pathway">
    <text evidence="2">Protein modification; protein ubiquitination.</text>
</comment>
<organism evidence="12 13">
    <name type="scientific">Arabidopsis thaliana</name>
    <name type="common">Mouse-ear cress</name>
    <dbReference type="NCBI Taxonomy" id="3702"/>
    <lineage>
        <taxon>Eukaryota</taxon>
        <taxon>Viridiplantae</taxon>
        <taxon>Streptophyta</taxon>
        <taxon>Embryophyta</taxon>
        <taxon>Tracheophyta</taxon>
        <taxon>Spermatophyta</taxon>
        <taxon>Magnoliopsida</taxon>
        <taxon>eudicotyledons</taxon>
        <taxon>Gunneridae</taxon>
        <taxon>Pentapetalae</taxon>
        <taxon>rosids</taxon>
        <taxon>malvids</taxon>
        <taxon>Brassicales</taxon>
        <taxon>Brassicaceae</taxon>
        <taxon>Camelineae</taxon>
        <taxon>Arabidopsis</taxon>
    </lineage>
</organism>
<keyword evidence="5 9" id="KW-0863">Zinc-finger</keyword>
<comment type="catalytic activity">
    <reaction evidence="1">
        <text>S-ubiquitinyl-[E2 ubiquitin-conjugating enzyme]-L-cysteine + [acceptor protein]-L-lysine = [E2 ubiquitin-conjugating enzyme]-L-cysteine + N(6)-ubiquitinyl-[acceptor protein]-L-lysine.</text>
        <dbReference type="EC" id="2.3.2.27"/>
    </reaction>
</comment>
<dbReference type="InterPro" id="IPR001841">
    <property type="entry name" value="Znf_RING"/>
</dbReference>
<dbReference type="GO" id="GO:0061630">
    <property type="term" value="F:ubiquitin protein ligase activity"/>
    <property type="evidence" value="ECO:0007669"/>
    <property type="project" value="UniProtKB-EC"/>
</dbReference>
<dbReference type="InterPro" id="IPR013083">
    <property type="entry name" value="Znf_RING/FYVE/PHD"/>
</dbReference>
<evidence type="ECO:0000313" key="13">
    <source>
        <dbReference type="Proteomes" id="UP000426265"/>
    </source>
</evidence>